<feature type="compositionally biased region" description="Basic residues" evidence="1">
    <location>
        <begin position="1"/>
        <end position="26"/>
    </location>
</feature>
<dbReference type="EMBL" id="KE560949">
    <property type="protein sequence ID" value="EPZ34492.1"/>
    <property type="molecule type" value="Genomic_DNA"/>
</dbReference>
<proteinExistence type="predicted"/>
<keyword evidence="3" id="KW-1185">Reference proteome</keyword>
<gene>
    <name evidence="2" type="ORF">O9G_002065</name>
</gene>
<dbReference type="Proteomes" id="UP000030755">
    <property type="component" value="Unassembled WGS sequence"/>
</dbReference>
<organism evidence="2 3">
    <name type="scientific">Rozella allomycis (strain CSF55)</name>
    <dbReference type="NCBI Taxonomy" id="988480"/>
    <lineage>
        <taxon>Eukaryota</taxon>
        <taxon>Fungi</taxon>
        <taxon>Fungi incertae sedis</taxon>
        <taxon>Cryptomycota</taxon>
        <taxon>Cryptomycota incertae sedis</taxon>
        <taxon>Rozella</taxon>
    </lineage>
</organism>
<feature type="compositionally biased region" description="Basic and acidic residues" evidence="1">
    <location>
        <begin position="219"/>
        <end position="232"/>
    </location>
</feature>
<evidence type="ECO:0000256" key="1">
    <source>
        <dbReference type="SAM" id="MobiDB-lite"/>
    </source>
</evidence>
<name>A0A075AWF5_ROZAC</name>
<reference evidence="2 3" key="1">
    <citation type="journal article" date="2013" name="Curr. Biol.">
        <title>Shared signatures of parasitism and phylogenomics unite Cryptomycota and microsporidia.</title>
        <authorList>
            <person name="James T.Y."/>
            <person name="Pelin A."/>
            <person name="Bonen L."/>
            <person name="Ahrendt S."/>
            <person name="Sain D."/>
            <person name="Corradi N."/>
            <person name="Stajich J.E."/>
        </authorList>
    </citation>
    <scope>NUCLEOTIDE SEQUENCE [LARGE SCALE GENOMIC DNA]</scope>
    <source>
        <strain evidence="2 3">CSF55</strain>
    </source>
</reference>
<feature type="compositionally biased region" description="Polar residues" evidence="1">
    <location>
        <begin position="29"/>
        <end position="40"/>
    </location>
</feature>
<protein>
    <submittedName>
        <fullName evidence="2">Uncharacterized protein</fullName>
    </submittedName>
</protein>
<dbReference type="AlphaFoldDB" id="A0A075AWF5"/>
<dbReference type="HOGENOM" id="CLU_721902_0_0_1"/>
<accession>A0A075AWF5</accession>
<evidence type="ECO:0000313" key="2">
    <source>
        <dbReference type="EMBL" id="EPZ34492.1"/>
    </source>
</evidence>
<feature type="compositionally biased region" description="Basic and acidic residues" evidence="1">
    <location>
        <begin position="198"/>
        <end position="210"/>
    </location>
</feature>
<evidence type="ECO:0000313" key="3">
    <source>
        <dbReference type="Proteomes" id="UP000030755"/>
    </source>
</evidence>
<feature type="compositionally biased region" description="Acidic residues" evidence="1">
    <location>
        <begin position="173"/>
        <end position="197"/>
    </location>
</feature>
<feature type="region of interest" description="Disordered" evidence="1">
    <location>
        <begin position="1"/>
        <end position="85"/>
    </location>
</feature>
<sequence length="383" mass="43238">MTKLKKSNKKKRQATLKKRATLRSKKANGLTTPQTAITSHDTLDLDKNPDSIPTMQDPKVQSVGDSNHDINSNHHTNTPIDQGCVGAESRGCQEIMMEEDENAKHEITFVEQSFVTANDQTDDDSVKGEENGGEVVRQEIPLDGDENVVEMVLSGEVKEESEESEKEEKEEKIEIEEKEEKVEIEEKEEKIETEEKEVENNEKAEAPADEHVEEENLDQSEKPIEEVSIPKENVEEETIKQVVEMEKVEPIVEAVPVYEPQVEEISEVEQNHASQEPESAVVESTLCENDVTEQECQVVVEPPQIIDTQEKKNEDQVVPELPETIIVETKQVQQSPIEIPEPIIESSPVASDNQEVVREEKPQNLFKLTSNIVVSASTLRLYR</sequence>
<feature type="region of interest" description="Disordered" evidence="1">
    <location>
        <begin position="115"/>
        <end position="232"/>
    </location>
</feature>